<name>A0A821PXH2_9BILA</name>
<feature type="non-terminal residue" evidence="1">
    <location>
        <position position="32"/>
    </location>
</feature>
<gene>
    <name evidence="1" type="ORF">UJA718_LOCUS41856</name>
</gene>
<protein>
    <submittedName>
        <fullName evidence="1">Uncharacterized protein</fullName>
    </submittedName>
</protein>
<dbReference type="Proteomes" id="UP000663873">
    <property type="component" value="Unassembled WGS sequence"/>
</dbReference>
<evidence type="ECO:0000313" key="1">
    <source>
        <dbReference type="EMBL" id="CAF4814056.1"/>
    </source>
</evidence>
<evidence type="ECO:0000313" key="2">
    <source>
        <dbReference type="Proteomes" id="UP000663873"/>
    </source>
</evidence>
<sequence length="32" mass="3763">MKSARDRDYIPVNTNVDEQTTTLSFKPHITQR</sequence>
<comment type="caution">
    <text evidence="1">The sequence shown here is derived from an EMBL/GenBank/DDBJ whole genome shotgun (WGS) entry which is preliminary data.</text>
</comment>
<organism evidence="1 2">
    <name type="scientific">Rotaria socialis</name>
    <dbReference type="NCBI Taxonomy" id="392032"/>
    <lineage>
        <taxon>Eukaryota</taxon>
        <taxon>Metazoa</taxon>
        <taxon>Spiralia</taxon>
        <taxon>Gnathifera</taxon>
        <taxon>Rotifera</taxon>
        <taxon>Eurotatoria</taxon>
        <taxon>Bdelloidea</taxon>
        <taxon>Philodinida</taxon>
        <taxon>Philodinidae</taxon>
        <taxon>Rotaria</taxon>
    </lineage>
</organism>
<dbReference type="AlphaFoldDB" id="A0A821PXH2"/>
<dbReference type="EMBL" id="CAJOBP010051266">
    <property type="protein sequence ID" value="CAF4814056.1"/>
    <property type="molecule type" value="Genomic_DNA"/>
</dbReference>
<keyword evidence="2" id="KW-1185">Reference proteome</keyword>
<accession>A0A821PXH2</accession>
<reference evidence="1" key="1">
    <citation type="submission" date="2021-02" db="EMBL/GenBank/DDBJ databases">
        <authorList>
            <person name="Nowell W R."/>
        </authorList>
    </citation>
    <scope>NUCLEOTIDE SEQUENCE</scope>
</reference>
<proteinExistence type="predicted"/>